<name>A0A0W0HB55_PSEFL</name>
<feature type="transmembrane region" description="Helical" evidence="1">
    <location>
        <begin position="110"/>
        <end position="131"/>
    </location>
</feature>
<dbReference type="AlphaFoldDB" id="A0A0W0HB55"/>
<feature type="transmembrane region" description="Helical" evidence="1">
    <location>
        <begin position="137"/>
        <end position="156"/>
    </location>
</feature>
<evidence type="ECO:0000313" key="2">
    <source>
        <dbReference type="EMBL" id="KTB58006.1"/>
    </source>
</evidence>
<dbReference type="RefSeq" id="WP_058422220.1">
    <property type="nucleotide sequence ID" value="NZ_LKEF01000054.1"/>
</dbReference>
<keyword evidence="1" id="KW-0472">Membrane</keyword>
<sequence length="482" mass="53696">MKQAVVVIHGIGEQRPMDTLRGFVEAMIPADTPDGTPFYWSKPDRLSRNFDLRVLKSSGRTSTDFYEYYWAHKMQGTKVGHLLGWLWDIFKRPRRDIPEAIVPIWRTTRWTVLVLLLLIASGTLATAWGRFDHSDNPFALVPLLLGAIGLGLRYSALSYLGDAARYLSPNPQNVVVREQIRADGVALLRALHNKGDYDRIIVVGHSLGSVIAYDIVGYLWHEHHDQLTKVIPSNRELANRYAEHQPLQPVINETLPNAGAALDGSLGSVLRFREQQAQAFIEQRGLGNPWRITDLVTVGSPMAHASLLLGRSVSDFKKRIERREAPACPPTEDTKGYGYNARQPVMLGQKPFTPQYLHHAAAFAVTRWTNLYFPAPYGLFGDIVGGPVKPVMGAGVLDLPVTVGTWKGWLARSWLSHTRYWSERGGAQGYLGTLPQDEHAITHGPRPSATEALRWAVDLKGLRRFRPAGTKETLAPASAQEA</sequence>
<keyword evidence="1" id="KW-1133">Transmembrane helix</keyword>
<dbReference type="Gene3D" id="3.40.50.1820">
    <property type="entry name" value="alpha/beta hydrolase"/>
    <property type="match status" value="1"/>
</dbReference>
<keyword evidence="1" id="KW-0812">Transmembrane</keyword>
<dbReference type="SUPFAM" id="SSF53474">
    <property type="entry name" value="alpha/beta-Hydrolases"/>
    <property type="match status" value="1"/>
</dbReference>
<reference evidence="2 3" key="1">
    <citation type="submission" date="2015-09" db="EMBL/GenBank/DDBJ databases">
        <title>Genome sequence of ICMP 11288.</title>
        <authorList>
            <person name="Visnovsky S."/>
            <person name="Lu A."/>
            <person name="Panda P."/>
            <person name="Pitman A."/>
        </authorList>
    </citation>
    <scope>NUCLEOTIDE SEQUENCE [LARGE SCALE GENOMIC DNA]</scope>
    <source>
        <strain evidence="2 3">ICMP 11288</strain>
    </source>
</reference>
<accession>A0A0W0HB55</accession>
<dbReference type="EMBL" id="LKEF01000054">
    <property type="protein sequence ID" value="KTB58006.1"/>
    <property type="molecule type" value="Genomic_DNA"/>
</dbReference>
<dbReference type="InterPro" id="IPR029058">
    <property type="entry name" value="AB_hydrolase_fold"/>
</dbReference>
<organism evidence="2 3">
    <name type="scientific">Pseudomonas fluorescens ICMP 11288</name>
    <dbReference type="NCBI Taxonomy" id="1198309"/>
    <lineage>
        <taxon>Bacteria</taxon>
        <taxon>Pseudomonadati</taxon>
        <taxon>Pseudomonadota</taxon>
        <taxon>Gammaproteobacteria</taxon>
        <taxon>Pseudomonadales</taxon>
        <taxon>Pseudomonadaceae</taxon>
        <taxon>Pseudomonas</taxon>
    </lineage>
</organism>
<evidence type="ECO:0000313" key="3">
    <source>
        <dbReference type="Proteomes" id="UP000054197"/>
    </source>
</evidence>
<protein>
    <submittedName>
        <fullName evidence="2">Uncharacterized protein</fullName>
    </submittedName>
</protein>
<gene>
    <name evidence="2" type="ORF">AO063_25055</name>
</gene>
<dbReference type="Proteomes" id="UP000054197">
    <property type="component" value="Unassembled WGS sequence"/>
</dbReference>
<comment type="caution">
    <text evidence="2">The sequence shown here is derived from an EMBL/GenBank/DDBJ whole genome shotgun (WGS) entry which is preliminary data.</text>
</comment>
<evidence type="ECO:0000256" key="1">
    <source>
        <dbReference type="SAM" id="Phobius"/>
    </source>
</evidence>
<proteinExistence type="predicted"/>